<keyword evidence="3" id="KW-0813">Transport</keyword>
<dbReference type="GO" id="GO:0005384">
    <property type="term" value="F:manganese ion transmembrane transporter activity"/>
    <property type="evidence" value="ECO:0007669"/>
    <property type="project" value="InterPro"/>
</dbReference>
<dbReference type="OrthoDB" id="73465at2759"/>
<keyword evidence="5 10" id="KW-0812">Transmembrane</keyword>
<feature type="region of interest" description="Disordered" evidence="9">
    <location>
        <begin position="23"/>
        <end position="56"/>
    </location>
</feature>
<evidence type="ECO:0000256" key="7">
    <source>
        <dbReference type="ARBA" id="ARBA00023136"/>
    </source>
</evidence>
<gene>
    <name evidence="11" type="ORF">KC19_3G121900</name>
</gene>
<dbReference type="EMBL" id="CM026423">
    <property type="protein sequence ID" value="KAG0583262.1"/>
    <property type="molecule type" value="Genomic_DNA"/>
</dbReference>
<evidence type="ECO:0000256" key="3">
    <source>
        <dbReference type="ARBA" id="ARBA00022496"/>
    </source>
</evidence>
<feature type="transmembrane region" description="Helical" evidence="10">
    <location>
        <begin position="231"/>
        <end position="254"/>
    </location>
</feature>
<evidence type="ECO:0000256" key="2">
    <source>
        <dbReference type="ARBA" id="ARBA00007049"/>
    </source>
</evidence>
<name>A0A8T0IHJ4_CERPU</name>
<dbReference type="AlphaFoldDB" id="A0A8T0IHJ4"/>
<evidence type="ECO:0000313" key="11">
    <source>
        <dbReference type="EMBL" id="KAG0583264.1"/>
    </source>
</evidence>
<evidence type="ECO:0000256" key="5">
    <source>
        <dbReference type="ARBA" id="ARBA00022692"/>
    </source>
</evidence>
<proteinExistence type="inferred from homology"/>
<dbReference type="GO" id="GO:0006826">
    <property type="term" value="P:iron ion transport"/>
    <property type="evidence" value="ECO:0007669"/>
    <property type="project" value="UniProtKB-KW"/>
</dbReference>
<dbReference type="Pfam" id="PF01988">
    <property type="entry name" value="VIT1"/>
    <property type="match status" value="1"/>
</dbReference>
<dbReference type="Proteomes" id="UP000822688">
    <property type="component" value="Chromosome 3"/>
</dbReference>
<protein>
    <submittedName>
        <fullName evidence="11">Uncharacterized protein</fullName>
    </submittedName>
</protein>
<comment type="subcellular location">
    <subcellularLocation>
        <location evidence="1">Vacuole membrane</location>
        <topology evidence="1">Multi-pass membrane protein</topology>
    </subcellularLocation>
</comment>
<organism evidence="11 12">
    <name type="scientific">Ceratodon purpureus</name>
    <name type="common">Fire moss</name>
    <name type="synonym">Dicranum purpureum</name>
    <dbReference type="NCBI Taxonomy" id="3225"/>
    <lineage>
        <taxon>Eukaryota</taxon>
        <taxon>Viridiplantae</taxon>
        <taxon>Streptophyta</taxon>
        <taxon>Embryophyta</taxon>
        <taxon>Bryophyta</taxon>
        <taxon>Bryophytina</taxon>
        <taxon>Bryopsida</taxon>
        <taxon>Dicranidae</taxon>
        <taxon>Pseudoditrichales</taxon>
        <taxon>Ditrichaceae</taxon>
        <taxon>Ceratodon</taxon>
    </lineage>
</organism>
<comment type="catalytic activity">
    <reaction evidence="8">
        <text>Fe(2+)(in) = Fe(2+)(out)</text>
        <dbReference type="Rhea" id="RHEA:28486"/>
        <dbReference type="ChEBI" id="CHEBI:29033"/>
    </reaction>
    <physiologicalReaction direction="left-to-right" evidence="8">
        <dbReference type="Rhea" id="RHEA:28487"/>
    </physiologicalReaction>
</comment>
<sequence length="293" mass="31318">MGVPIADQATELSASRRITYLQGRPSDFDVEEKPMFPTKPATNELNSESDKPSPHYSHRAPWLRALVLGANDGLVSIASLMLGVDAAVGSNLSLPDAAHKATVVSGIAGLIAGACSMAIGEFVSVFSQRDSELADLKIERKEHLRNPEGELEELTQIYVNRGLSYYLAKQVAEEFSRVDAIKAHARDELGIDLDDLSNPTQAAFASAIAFASGGAVPLLAGAFISDYNYRLASIVTSASLALLCFGAIGARLGGANMCKAAFRVLSGGWLAMLITYGILRIIKLVHEHGEHHR</sequence>
<keyword evidence="12" id="KW-1185">Reference proteome</keyword>
<feature type="transmembrane region" description="Helical" evidence="10">
    <location>
        <begin position="260"/>
        <end position="279"/>
    </location>
</feature>
<evidence type="ECO:0000256" key="10">
    <source>
        <dbReference type="SAM" id="Phobius"/>
    </source>
</evidence>
<dbReference type="GO" id="GO:0030026">
    <property type="term" value="P:intracellular manganese ion homeostasis"/>
    <property type="evidence" value="ECO:0007669"/>
    <property type="project" value="InterPro"/>
</dbReference>
<evidence type="ECO:0000256" key="6">
    <source>
        <dbReference type="ARBA" id="ARBA00022989"/>
    </source>
</evidence>
<dbReference type="PANTHER" id="PTHR31851">
    <property type="entry name" value="FE(2+)/MN(2+) TRANSPORTER PCL1"/>
    <property type="match status" value="1"/>
</dbReference>
<evidence type="ECO:0000256" key="8">
    <source>
        <dbReference type="ARBA" id="ARBA00044464"/>
    </source>
</evidence>
<keyword evidence="6 10" id="KW-1133">Transmembrane helix</keyword>
<evidence type="ECO:0000256" key="9">
    <source>
        <dbReference type="SAM" id="MobiDB-lite"/>
    </source>
</evidence>
<comment type="similarity">
    <text evidence="2">Belongs to the CCC1 family.</text>
</comment>
<dbReference type="GO" id="GO:0005774">
    <property type="term" value="C:vacuolar membrane"/>
    <property type="evidence" value="ECO:0007669"/>
    <property type="project" value="UniProtKB-SubCell"/>
</dbReference>
<keyword evidence="7 10" id="KW-0472">Membrane</keyword>
<evidence type="ECO:0000313" key="12">
    <source>
        <dbReference type="Proteomes" id="UP000822688"/>
    </source>
</evidence>
<keyword evidence="3" id="KW-0410">Iron transport</keyword>
<dbReference type="CDD" id="cd02432">
    <property type="entry name" value="Nodulin-21_like_1"/>
    <property type="match status" value="1"/>
</dbReference>
<evidence type="ECO:0000256" key="4">
    <source>
        <dbReference type="ARBA" id="ARBA00022554"/>
    </source>
</evidence>
<keyword evidence="3" id="KW-0408">Iron</keyword>
<feature type="transmembrane region" description="Helical" evidence="10">
    <location>
        <begin position="202"/>
        <end position="224"/>
    </location>
</feature>
<dbReference type="EMBL" id="CM026423">
    <property type="protein sequence ID" value="KAG0583263.1"/>
    <property type="molecule type" value="Genomic_DNA"/>
</dbReference>
<accession>A0A8T0IHJ4</accession>
<reference evidence="11" key="1">
    <citation type="submission" date="2020-06" db="EMBL/GenBank/DDBJ databases">
        <title>WGS assembly of Ceratodon purpureus strain R40.</title>
        <authorList>
            <person name="Carey S.B."/>
            <person name="Jenkins J."/>
            <person name="Shu S."/>
            <person name="Lovell J.T."/>
            <person name="Sreedasyam A."/>
            <person name="Maumus F."/>
            <person name="Tiley G.P."/>
            <person name="Fernandez-Pozo N."/>
            <person name="Barry K."/>
            <person name="Chen C."/>
            <person name="Wang M."/>
            <person name="Lipzen A."/>
            <person name="Daum C."/>
            <person name="Saski C.A."/>
            <person name="Payton A.C."/>
            <person name="Mcbreen J.C."/>
            <person name="Conrad R.E."/>
            <person name="Kollar L.M."/>
            <person name="Olsson S."/>
            <person name="Huttunen S."/>
            <person name="Landis J.B."/>
            <person name="Wickett N.J."/>
            <person name="Johnson M.G."/>
            <person name="Rensing S.A."/>
            <person name="Grimwood J."/>
            <person name="Schmutz J."/>
            <person name="Mcdaniel S.F."/>
        </authorList>
    </citation>
    <scope>NUCLEOTIDE SEQUENCE</scope>
    <source>
        <strain evidence="11">R40</strain>
    </source>
</reference>
<dbReference type="EMBL" id="CM026423">
    <property type="protein sequence ID" value="KAG0583264.1"/>
    <property type="molecule type" value="Genomic_DNA"/>
</dbReference>
<keyword evidence="4" id="KW-0926">Vacuole</keyword>
<comment type="caution">
    <text evidence="11">The sequence shown here is derived from an EMBL/GenBank/DDBJ whole genome shotgun (WGS) entry which is preliminary data.</text>
</comment>
<keyword evidence="3" id="KW-0406">Ion transport</keyword>
<dbReference type="InterPro" id="IPR008217">
    <property type="entry name" value="Ccc1_fam"/>
</dbReference>
<evidence type="ECO:0000256" key="1">
    <source>
        <dbReference type="ARBA" id="ARBA00004128"/>
    </source>
</evidence>